<dbReference type="AlphaFoldDB" id="A0A1H1PYC6"/>
<dbReference type="Proteomes" id="UP000243904">
    <property type="component" value="Chromosome I"/>
</dbReference>
<evidence type="ECO:0000313" key="3">
    <source>
        <dbReference type="Proteomes" id="UP000243904"/>
    </source>
</evidence>
<protein>
    <submittedName>
        <fullName evidence="2">Uncharacterized protein</fullName>
    </submittedName>
</protein>
<keyword evidence="1" id="KW-0812">Transmembrane</keyword>
<organism evidence="2 3">
    <name type="scientific">Bradyrhizobium canariense</name>
    <dbReference type="NCBI Taxonomy" id="255045"/>
    <lineage>
        <taxon>Bacteria</taxon>
        <taxon>Pseudomonadati</taxon>
        <taxon>Pseudomonadota</taxon>
        <taxon>Alphaproteobacteria</taxon>
        <taxon>Hyphomicrobiales</taxon>
        <taxon>Nitrobacteraceae</taxon>
        <taxon>Bradyrhizobium</taxon>
    </lineage>
</organism>
<evidence type="ECO:0000313" key="2">
    <source>
        <dbReference type="EMBL" id="SDS16225.1"/>
    </source>
</evidence>
<gene>
    <name evidence="2" type="ORF">SAMN05444158_1199</name>
</gene>
<sequence>MDAMAGVANATFSNVMLCYHPTMKWLRWTPDRNGIVGVILALCFIVCIFAVVVIYLPDFQQRKASAGFGPDWDCVAQARGDPVCIKKPGR</sequence>
<name>A0A1H1PYC6_9BRAD</name>
<dbReference type="EMBL" id="LT629750">
    <property type="protein sequence ID" value="SDS16225.1"/>
    <property type="molecule type" value="Genomic_DNA"/>
</dbReference>
<reference evidence="3" key="1">
    <citation type="submission" date="2016-10" db="EMBL/GenBank/DDBJ databases">
        <authorList>
            <person name="Varghese N."/>
            <person name="Submissions S."/>
        </authorList>
    </citation>
    <scope>NUCLEOTIDE SEQUENCE [LARGE SCALE GENOMIC DNA]</scope>
    <source>
        <strain evidence="3">GAS369</strain>
    </source>
</reference>
<evidence type="ECO:0000256" key="1">
    <source>
        <dbReference type="SAM" id="Phobius"/>
    </source>
</evidence>
<keyword evidence="1" id="KW-0472">Membrane</keyword>
<keyword evidence="3" id="KW-1185">Reference proteome</keyword>
<accession>A0A1H1PYC6</accession>
<keyword evidence="1" id="KW-1133">Transmembrane helix</keyword>
<proteinExistence type="predicted"/>
<feature type="transmembrane region" description="Helical" evidence="1">
    <location>
        <begin position="34"/>
        <end position="56"/>
    </location>
</feature>